<dbReference type="EMBL" id="JBICCN010000118">
    <property type="protein sequence ID" value="KAL3092730.1"/>
    <property type="molecule type" value="Genomic_DNA"/>
</dbReference>
<evidence type="ECO:0000313" key="3">
    <source>
        <dbReference type="Proteomes" id="UP001620645"/>
    </source>
</evidence>
<gene>
    <name evidence="2" type="ORF">niasHS_007939</name>
</gene>
<feature type="transmembrane region" description="Helical" evidence="1">
    <location>
        <begin position="151"/>
        <end position="170"/>
    </location>
</feature>
<feature type="transmembrane region" description="Helical" evidence="1">
    <location>
        <begin position="47"/>
        <end position="74"/>
    </location>
</feature>
<dbReference type="AlphaFoldDB" id="A0ABD2JQ19"/>
<evidence type="ECO:0000256" key="1">
    <source>
        <dbReference type="SAM" id="Phobius"/>
    </source>
</evidence>
<protein>
    <submittedName>
        <fullName evidence="2">Uncharacterized protein</fullName>
    </submittedName>
</protein>
<keyword evidence="1" id="KW-0812">Transmembrane</keyword>
<comment type="caution">
    <text evidence="2">The sequence shown here is derived from an EMBL/GenBank/DDBJ whole genome shotgun (WGS) entry which is preliminary data.</text>
</comment>
<reference evidence="2 3" key="1">
    <citation type="submission" date="2024-10" db="EMBL/GenBank/DDBJ databases">
        <authorList>
            <person name="Kim D."/>
        </authorList>
    </citation>
    <scope>NUCLEOTIDE SEQUENCE [LARGE SCALE GENOMIC DNA]</scope>
    <source>
        <strain evidence="2">Taebaek</strain>
    </source>
</reference>
<feature type="transmembrane region" description="Helical" evidence="1">
    <location>
        <begin position="125"/>
        <end position="145"/>
    </location>
</feature>
<name>A0ABD2JQ19_HETSC</name>
<keyword evidence="3" id="KW-1185">Reference proteome</keyword>
<proteinExistence type="predicted"/>
<evidence type="ECO:0000313" key="2">
    <source>
        <dbReference type="EMBL" id="KAL3092730.1"/>
    </source>
</evidence>
<dbReference type="Proteomes" id="UP001620645">
    <property type="component" value="Unassembled WGS sequence"/>
</dbReference>
<organism evidence="2 3">
    <name type="scientific">Heterodera schachtii</name>
    <name type="common">Sugarbeet cyst nematode worm</name>
    <name type="synonym">Tylenchus schachtii</name>
    <dbReference type="NCBI Taxonomy" id="97005"/>
    <lineage>
        <taxon>Eukaryota</taxon>
        <taxon>Metazoa</taxon>
        <taxon>Ecdysozoa</taxon>
        <taxon>Nematoda</taxon>
        <taxon>Chromadorea</taxon>
        <taxon>Rhabditida</taxon>
        <taxon>Tylenchina</taxon>
        <taxon>Tylenchomorpha</taxon>
        <taxon>Tylenchoidea</taxon>
        <taxon>Heteroderidae</taxon>
        <taxon>Heteroderinae</taxon>
        <taxon>Heterodera</taxon>
    </lineage>
</organism>
<keyword evidence="1" id="KW-0472">Membrane</keyword>
<dbReference type="SUPFAM" id="SSF81321">
    <property type="entry name" value="Family A G protein-coupled receptor-like"/>
    <property type="match status" value="1"/>
</dbReference>
<sequence>MNCSGLAPSSLDSVNVFQYVQITYWLLGILFLILCVYPLFKLARERFALYILVSKLFPALLGLFSTILGHVLVINFVPISQNARQTMAMFSLVSNRFHIIALAANRAHAVFFPIHYRNKIRKKTVLLQCVLLHLLSIILAPFNVFFLNFTWTYLIVSSSFYVAIAIRLAWIKANNRSGNNSQSSDKDSGRFTATCFAIQILAWIYISQNAVINTKWFIDFINCHPIGQIVYCPLQFILALYPISDELFLLLICEDMRKLFARMVHKIFSFNKTNVTETRASNKVVYCNRVQKVYPIQCSNQISQLNTTQYGNKPHYANTSRIQILNRTIDT</sequence>
<feature type="transmembrane region" description="Helical" evidence="1">
    <location>
        <begin position="22"/>
        <end position="40"/>
    </location>
</feature>
<accession>A0ABD2JQ19</accession>
<keyword evidence="1" id="KW-1133">Transmembrane helix</keyword>